<evidence type="ECO:0000313" key="2">
    <source>
        <dbReference type="Proteomes" id="UP000708208"/>
    </source>
</evidence>
<gene>
    <name evidence="1" type="ORF">AFUS01_LOCUS8546</name>
</gene>
<sequence length="74" mass="8525">MGDNSLKIKRSWDKECSYREIWKCPDLHNALKARNLTQHLIILKTKCVPLESFSGSVENSASEIYFPESGRIQI</sequence>
<dbReference type="Proteomes" id="UP000708208">
    <property type="component" value="Unassembled WGS sequence"/>
</dbReference>
<organism evidence="1 2">
    <name type="scientific">Allacma fusca</name>
    <dbReference type="NCBI Taxonomy" id="39272"/>
    <lineage>
        <taxon>Eukaryota</taxon>
        <taxon>Metazoa</taxon>
        <taxon>Ecdysozoa</taxon>
        <taxon>Arthropoda</taxon>
        <taxon>Hexapoda</taxon>
        <taxon>Collembola</taxon>
        <taxon>Symphypleona</taxon>
        <taxon>Sminthuridae</taxon>
        <taxon>Allacma</taxon>
    </lineage>
</organism>
<proteinExistence type="predicted"/>
<dbReference type="AlphaFoldDB" id="A0A8J2JF06"/>
<dbReference type="EMBL" id="CAJVCH010059559">
    <property type="protein sequence ID" value="CAG7719211.1"/>
    <property type="molecule type" value="Genomic_DNA"/>
</dbReference>
<keyword evidence="2" id="KW-1185">Reference proteome</keyword>
<accession>A0A8J2JF06</accession>
<protein>
    <submittedName>
        <fullName evidence="1">Uncharacterized protein</fullName>
    </submittedName>
</protein>
<reference evidence="1" key="1">
    <citation type="submission" date="2021-06" db="EMBL/GenBank/DDBJ databases">
        <authorList>
            <person name="Hodson N. C."/>
            <person name="Mongue J. A."/>
            <person name="Jaron S. K."/>
        </authorList>
    </citation>
    <scope>NUCLEOTIDE SEQUENCE</scope>
</reference>
<evidence type="ECO:0000313" key="1">
    <source>
        <dbReference type="EMBL" id="CAG7719211.1"/>
    </source>
</evidence>
<name>A0A8J2JF06_9HEXA</name>
<comment type="caution">
    <text evidence="1">The sequence shown here is derived from an EMBL/GenBank/DDBJ whole genome shotgun (WGS) entry which is preliminary data.</text>
</comment>